<dbReference type="GO" id="GO:0005164">
    <property type="term" value="F:tumor necrosis factor receptor binding"/>
    <property type="evidence" value="ECO:0007669"/>
    <property type="project" value="InterPro"/>
</dbReference>
<dbReference type="InterPro" id="IPR042373">
    <property type="entry name" value="TNFSF9"/>
</dbReference>
<protein>
    <submittedName>
        <fullName evidence="5">Tnfsf9 protein</fullName>
    </submittedName>
</protein>
<dbReference type="PANTHER" id="PTHR15153">
    <property type="entry name" value="TUMOR NECROSIS FACTOR LIGAND SUPERFAMILY MEMBER 9"/>
    <property type="match status" value="1"/>
</dbReference>
<dbReference type="EMBL" id="CALSGD010000538">
    <property type="protein sequence ID" value="CAH6779489.1"/>
    <property type="molecule type" value="Genomic_DNA"/>
</dbReference>
<evidence type="ECO:0000313" key="5">
    <source>
        <dbReference type="EMBL" id="CAH6779489.1"/>
    </source>
</evidence>
<evidence type="ECO:0000259" key="4">
    <source>
        <dbReference type="PROSITE" id="PS50049"/>
    </source>
</evidence>
<dbReference type="InterPro" id="IPR008983">
    <property type="entry name" value="Tumour_necrosis_fac-like_dom"/>
</dbReference>
<evidence type="ECO:0000256" key="3">
    <source>
        <dbReference type="SAM" id="Phobius"/>
    </source>
</evidence>
<evidence type="ECO:0000256" key="2">
    <source>
        <dbReference type="SAM" id="MobiDB-lite"/>
    </source>
</evidence>
<keyword evidence="3" id="KW-1133">Transmembrane helix</keyword>
<dbReference type="Pfam" id="PF00229">
    <property type="entry name" value="TNF"/>
    <property type="match status" value="1"/>
</dbReference>
<dbReference type="GO" id="GO:0042104">
    <property type="term" value="P:positive regulation of activated T cell proliferation"/>
    <property type="evidence" value="ECO:0007669"/>
    <property type="project" value="TreeGrafter"/>
</dbReference>
<name>A0AAU9YXX3_PHORO</name>
<dbReference type="InterPro" id="IPR006052">
    <property type="entry name" value="TNF_dom"/>
</dbReference>
<accession>A0AAU9YXX3</accession>
<dbReference type="GO" id="GO:0006955">
    <property type="term" value="P:immune response"/>
    <property type="evidence" value="ECO:0007669"/>
    <property type="project" value="InterPro"/>
</dbReference>
<dbReference type="AlphaFoldDB" id="A0AAU9YXX3"/>
<keyword evidence="3" id="KW-0472">Membrane</keyword>
<dbReference type="Gene3D" id="2.60.120.40">
    <property type="match status" value="1"/>
</dbReference>
<dbReference type="PROSITE" id="PS50049">
    <property type="entry name" value="THD_2"/>
    <property type="match status" value="1"/>
</dbReference>
<dbReference type="PANTHER" id="PTHR15153:SF0">
    <property type="entry name" value="TUMOR NECROSIS FACTOR LIGAND SUPERFAMILY MEMBER 9"/>
    <property type="match status" value="1"/>
</dbReference>
<dbReference type="Proteomes" id="UP001152836">
    <property type="component" value="Unassembled WGS sequence"/>
</dbReference>
<reference evidence="5" key="1">
    <citation type="submission" date="2022-06" db="EMBL/GenBank/DDBJ databases">
        <authorList>
            <person name="Andreotti S."/>
            <person name="Wyler E."/>
        </authorList>
    </citation>
    <scope>NUCLEOTIDE SEQUENCE</scope>
</reference>
<evidence type="ECO:0000256" key="1">
    <source>
        <dbReference type="ARBA" id="ARBA00008670"/>
    </source>
</evidence>
<comment type="caution">
    <text evidence="5">The sequence shown here is derived from an EMBL/GenBank/DDBJ whole genome shotgun (WGS) entry which is preliminary data.</text>
</comment>
<dbReference type="PROSITE" id="PS00251">
    <property type="entry name" value="THD_1"/>
    <property type="match status" value="1"/>
</dbReference>
<feature type="region of interest" description="Disordered" evidence="2">
    <location>
        <begin position="1"/>
        <end position="22"/>
    </location>
</feature>
<keyword evidence="6" id="KW-1185">Reference proteome</keyword>
<dbReference type="InterPro" id="IPR021184">
    <property type="entry name" value="TNF_CS"/>
</dbReference>
<dbReference type="GO" id="GO:0045585">
    <property type="term" value="P:positive regulation of cytotoxic T cell differentiation"/>
    <property type="evidence" value="ECO:0007669"/>
    <property type="project" value="TreeGrafter"/>
</dbReference>
<evidence type="ECO:0000313" key="6">
    <source>
        <dbReference type="Proteomes" id="UP001152836"/>
    </source>
</evidence>
<feature type="transmembrane region" description="Helical" evidence="3">
    <location>
        <begin position="77"/>
        <end position="98"/>
    </location>
</feature>
<sequence length="310" mass="33875">MDQSTLNAEDATETRHAAGTVHPADAALPAVAAFPSETARPECAENPEDVAYHHRVNVRDPEAAWLPAQHSCSRCQLLYWVGALVLLLGVVCVPIAFFTRIPTLPTFTTSPTPGTSEKTSNLTATPVPLNGYPQTTGQGSSVFANLQAKNEASLLRNRTLSWHSLEGAGNSKLYRGLRYDEEKDELVVDNAGLYYVILQLKLSPVSKNTDHTVWGQVSLVLQLNPQVENLDNLALTVDLFPCSMEANLVEGSWGHLIHLKAGHRLSVKLNAYMHGAQEAYNDWQLSQTTITSFVLFLVQPETSQELSSTG</sequence>
<keyword evidence="3" id="KW-0812">Transmembrane</keyword>
<organism evidence="5 6">
    <name type="scientific">Phodopus roborovskii</name>
    <name type="common">Roborovski's desert hamster</name>
    <name type="synonym">Cricetulus roborovskii</name>
    <dbReference type="NCBI Taxonomy" id="109678"/>
    <lineage>
        <taxon>Eukaryota</taxon>
        <taxon>Metazoa</taxon>
        <taxon>Chordata</taxon>
        <taxon>Craniata</taxon>
        <taxon>Vertebrata</taxon>
        <taxon>Euteleostomi</taxon>
        <taxon>Mammalia</taxon>
        <taxon>Eutheria</taxon>
        <taxon>Euarchontoglires</taxon>
        <taxon>Glires</taxon>
        <taxon>Rodentia</taxon>
        <taxon>Myomorpha</taxon>
        <taxon>Muroidea</taxon>
        <taxon>Cricetidae</taxon>
        <taxon>Cricetinae</taxon>
        <taxon>Phodopus</taxon>
    </lineage>
</organism>
<dbReference type="GO" id="GO:0005886">
    <property type="term" value="C:plasma membrane"/>
    <property type="evidence" value="ECO:0007669"/>
    <property type="project" value="TreeGrafter"/>
</dbReference>
<feature type="domain" description="THD" evidence="4">
    <location>
        <begin position="142"/>
        <end position="298"/>
    </location>
</feature>
<dbReference type="SUPFAM" id="SSF49842">
    <property type="entry name" value="TNF-like"/>
    <property type="match status" value="1"/>
</dbReference>
<dbReference type="SMART" id="SM00207">
    <property type="entry name" value="TNF"/>
    <property type="match status" value="1"/>
</dbReference>
<proteinExistence type="inferred from homology"/>
<gene>
    <name evidence="5" type="primary">Tnfsf9</name>
    <name evidence="5" type="ORF">PHOROB_LOCUS3028</name>
</gene>
<comment type="similarity">
    <text evidence="1">Belongs to the tumor necrosis factor family.</text>
</comment>